<dbReference type="InterPro" id="IPR058922">
    <property type="entry name" value="WHD_DRP"/>
</dbReference>
<dbReference type="PANTHER" id="PTHR23155:SF1198">
    <property type="entry name" value="DISEASE RESISTANCE PROTEIN RGA5"/>
    <property type="match status" value="1"/>
</dbReference>
<dbReference type="SUPFAM" id="SSF52058">
    <property type="entry name" value="L domain-like"/>
    <property type="match status" value="1"/>
</dbReference>
<proteinExistence type="inferred from homology"/>
<evidence type="ECO:0000256" key="3">
    <source>
        <dbReference type="ARBA" id="ARBA00022737"/>
    </source>
</evidence>
<evidence type="ECO:0000259" key="8">
    <source>
        <dbReference type="Pfam" id="PF18052"/>
    </source>
</evidence>
<accession>A0A811SMX7</accession>
<keyword evidence="4" id="KW-0547">Nucleotide-binding</keyword>
<dbReference type="Proteomes" id="UP000604825">
    <property type="component" value="Unassembled WGS sequence"/>
</dbReference>
<evidence type="ECO:0000256" key="6">
    <source>
        <dbReference type="ARBA" id="ARBA00023054"/>
    </source>
</evidence>
<dbReference type="SUPFAM" id="SSF52540">
    <property type="entry name" value="P-loop containing nucleoside triphosphate hydrolases"/>
    <property type="match status" value="1"/>
</dbReference>
<evidence type="ECO:0000259" key="10">
    <source>
        <dbReference type="Pfam" id="PF23598"/>
    </source>
</evidence>
<dbReference type="InterPro" id="IPR002182">
    <property type="entry name" value="NB-ARC"/>
</dbReference>
<dbReference type="InterPro" id="IPR027417">
    <property type="entry name" value="P-loop_NTPase"/>
</dbReference>
<dbReference type="InterPro" id="IPR036388">
    <property type="entry name" value="WH-like_DNA-bd_sf"/>
</dbReference>
<organism evidence="11 12">
    <name type="scientific">Miscanthus lutarioriparius</name>
    <dbReference type="NCBI Taxonomy" id="422564"/>
    <lineage>
        <taxon>Eukaryota</taxon>
        <taxon>Viridiplantae</taxon>
        <taxon>Streptophyta</taxon>
        <taxon>Embryophyta</taxon>
        <taxon>Tracheophyta</taxon>
        <taxon>Spermatophyta</taxon>
        <taxon>Magnoliopsida</taxon>
        <taxon>Liliopsida</taxon>
        <taxon>Poales</taxon>
        <taxon>Poaceae</taxon>
        <taxon>PACMAD clade</taxon>
        <taxon>Panicoideae</taxon>
        <taxon>Andropogonodae</taxon>
        <taxon>Andropogoneae</taxon>
        <taxon>Saccharinae</taxon>
        <taxon>Miscanthus</taxon>
    </lineage>
</organism>
<dbReference type="EMBL" id="CAJGYO010000419">
    <property type="protein sequence ID" value="CAD6342198.1"/>
    <property type="molecule type" value="Genomic_DNA"/>
</dbReference>
<dbReference type="Gene3D" id="1.10.10.10">
    <property type="entry name" value="Winged helix-like DNA-binding domain superfamily/Winged helix DNA-binding domain"/>
    <property type="match status" value="1"/>
</dbReference>
<keyword evidence="2" id="KW-0433">Leucine-rich repeat</keyword>
<evidence type="ECO:0000256" key="2">
    <source>
        <dbReference type="ARBA" id="ARBA00022614"/>
    </source>
</evidence>
<dbReference type="PRINTS" id="PR00364">
    <property type="entry name" value="DISEASERSIST"/>
</dbReference>
<comment type="caution">
    <text evidence="11">The sequence shown here is derived from an EMBL/GenBank/DDBJ whole genome shotgun (WGS) entry which is preliminary data.</text>
</comment>
<dbReference type="InterPro" id="IPR044974">
    <property type="entry name" value="Disease_R_plants"/>
</dbReference>
<dbReference type="OrthoDB" id="635874at2759"/>
<dbReference type="Gene3D" id="1.20.5.4130">
    <property type="match status" value="1"/>
</dbReference>
<feature type="domain" description="Disease resistance R13L4/SHOC-2-like LRR" evidence="10">
    <location>
        <begin position="595"/>
        <end position="959"/>
    </location>
</feature>
<dbReference type="InterPro" id="IPR041118">
    <property type="entry name" value="Rx_N"/>
</dbReference>
<keyword evidence="3" id="KW-0677">Repeat</keyword>
<dbReference type="GO" id="GO:0042742">
    <property type="term" value="P:defense response to bacterium"/>
    <property type="evidence" value="ECO:0007669"/>
    <property type="project" value="UniProtKB-ARBA"/>
</dbReference>
<gene>
    <name evidence="11" type="ORF">NCGR_LOCUS66296</name>
</gene>
<dbReference type="Pfam" id="PF23598">
    <property type="entry name" value="LRR_14"/>
    <property type="match status" value="1"/>
</dbReference>
<keyword evidence="6" id="KW-0175">Coiled coil</keyword>
<evidence type="ECO:0000256" key="1">
    <source>
        <dbReference type="ARBA" id="ARBA00008894"/>
    </source>
</evidence>
<evidence type="ECO:0000313" key="11">
    <source>
        <dbReference type="EMBL" id="CAD6342198.1"/>
    </source>
</evidence>
<protein>
    <submittedName>
        <fullName evidence="11">Uncharacterized protein</fullName>
    </submittedName>
</protein>
<dbReference type="FunFam" id="1.10.10.10:FF:000322">
    <property type="entry name" value="Probable disease resistance protein At1g63360"/>
    <property type="match status" value="1"/>
</dbReference>
<dbReference type="GO" id="GO:0009626">
    <property type="term" value="P:plant-type hypersensitive response"/>
    <property type="evidence" value="ECO:0007669"/>
    <property type="project" value="UniProtKB-ARBA"/>
</dbReference>
<comment type="similarity">
    <text evidence="1">Belongs to the disease resistance NB-LRR family.</text>
</comment>
<dbReference type="Gene3D" id="3.80.10.10">
    <property type="entry name" value="Ribonuclease Inhibitor"/>
    <property type="match status" value="1"/>
</dbReference>
<evidence type="ECO:0000256" key="4">
    <source>
        <dbReference type="ARBA" id="ARBA00022741"/>
    </source>
</evidence>
<dbReference type="GO" id="GO:0002758">
    <property type="term" value="P:innate immune response-activating signaling pathway"/>
    <property type="evidence" value="ECO:0007669"/>
    <property type="project" value="UniProtKB-ARBA"/>
</dbReference>
<dbReference type="Pfam" id="PF00931">
    <property type="entry name" value="NB-ARC"/>
    <property type="match status" value="1"/>
</dbReference>
<evidence type="ECO:0000259" key="9">
    <source>
        <dbReference type="Pfam" id="PF23559"/>
    </source>
</evidence>
<keyword evidence="5" id="KW-0611">Plant defense</keyword>
<evidence type="ECO:0000259" key="7">
    <source>
        <dbReference type="Pfam" id="PF00931"/>
    </source>
</evidence>
<dbReference type="Gene3D" id="1.10.8.430">
    <property type="entry name" value="Helical domain of apoptotic protease-activating factors"/>
    <property type="match status" value="1"/>
</dbReference>
<dbReference type="PANTHER" id="PTHR23155">
    <property type="entry name" value="DISEASE RESISTANCE PROTEIN RP"/>
    <property type="match status" value="1"/>
</dbReference>
<evidence type="ECO:0000313" key="12">
    <source>
        <dbReference type="Proteomes" id="UP000604825"/>
    </source>
</evidence>
<feature type="domain" description="Disease resistance protein winged helix" evidence="9">
    <location>
        <begin position="475"/>
        <end position="546"/>
    </location>
</feature>
<name>A0A811SMX7_9POAL</name>
<dbReference type="InterPro" id="IPR055414">
    <property type="entry name" value="LRR_R13L4/SHOC2-like"/>
</dbReference>
<sequence>MGRGGCVAVQMNDGSDPSFSNHASEVWYCSIIAALGASDVGLSSASRLTFLEWRLQKLDLLLAPEFRLRKRVKDGIGLLKQDVEEVSSALVDLSMLETPSLRAKCWMEEARELSYHIEDFVDDLTLIRTDARAKIRSVSSHRVGCVKIALLPASPRCSTRVAKIAQLRDLLWQASERLERYQLDACCSSPKHMNMITQHCRAPALYGDAANLVGIDDSRTKLIEMLTGEAEQQLKVVSIVGPAGAGKTTLAKEIFRELRGQFELRAFVHASRKIDMRRLLGSILSQVQPHHQLPSVASSVQSLIDISQEQLQDKRYFIVIDDLWEETAWDIVRGAFPEGNNCSRIVATTESMNVALKCCSYMADNILKMKPLGIQDSGYLFFNRVFGSEQQCPDELKEVSYGIIRKCCGLPLSLIHVAGLLASIDYSELWYHVHDRLCSILNRSNTVEEIQKKILNLSYNSLPCCLKTCLLYFNMYPEGYIMWKVHLVKQWIAEGFINPAEGKDREEIAEGYFEELVNRGMVQPMKIDYNDEVLSCTVHHIIFDLINHNSKEEEFVAAIDYSQPITGFSTKAHRLSFRFSSAKYAKQPEGIVISQLRSIGFFGLLKCMPPIVEFKHLRVLILEFWGSHDRHMSLDLSRICISFQLRYLKISGDIMVELPAQMQGLHYLETLEIDARLSAVPLDIVHLPGLLHLGLRAATELPDGIGHIKSLSTLLYFDLRCNSEDNIWSLSKLTNLQHLHLTCSAALSSDHLKRKLIPLVFSLGKFCNLKSLTLTPDGLRTSIFFDIWSGISSPPMFLQKLELLPPICLFYRLPTQIGELHKLCILKIVVKELQGNDISNISGLPSLSVFSLYVRTALTGTVVFSTMAFPALKYFKFTCGVMSLAFQAGAMPNLQRVKLCFNAHRGKNHNRVLDGIEHLLNLQEVVGRIGVLPGVDESDWRVVKLSFEDIIRKHPRCPRFNSQLVDFIEEEYPPLDKFHLRLHGGSSSEHEIVERACAEDMDKHIDSRQRLWHNQFWRKAEALCLRKPVSWSRARGTGDTCGR</sequence>
<reference evidence="11" key="1">
    <citation type="submission" date="2020-10" db="EMBL/GenBank/DDBJ databases">
        <authorList>
            <person name="Han B."/>
            <person name="Lu T."/>
            <person name="Zhao Q."/>
            <person name="Huang X."/>
            <person name="Zhao Y."/>
        </authorList>
    </citation>
    <scope>NUCLEOTIDE SEQUENCE</scope>
</reference>
<dbReference type="Pfam" id="PF18052">
    <property type="entry name" value="Rx_N"/>
    <property type="match status" value="1"/>
</dbReference>
<dbReference type="AlphaFoldDB" id="A0A811SMX7"/>
<dbReference type="Gene3D" id="3.40.50.300">
    <property type="entry name" value="P-loop containing nucleotide triphosphate hydrolases"/>
    <property type="match status" value="1"/>
</dbReference>
<feature type="domain" description="Disease resistance N-terminal" evidence="8">
    <location>
        <begin position="51"/>
        <end position="133"/>
    </location>
</feature>
<keyword evidence="12" id="KW-1185">Reference proteome</keyword>
<feature type="domain" description="NB-ARC" evidence="7">
    <location>
        <begin position="218"/>
        <end position="388"/>
    </location>
</feature>
<dbReference type="Pfam" id="PF23559">
    <property type="entry name" value="WHD_DRP"/>
    <property type="match status" value="1"/>
</dbReference>
<dbReference type="InterPro" id="IPR042197">
    <property type="entry name" value="Apaf_helical"/>
</dbReference>
<dbReference type="InterPro" id="IPR032675">
    <property type="entry name" value="LRR_dom_sf"/>
</dbReference>
<dbReference type="GO" id="GO:0043531">
    <property type="term" value="F:ADP binding"/>
    <property type="evidence" value="ECO:0007669"/>
    <property type="project" value="InterPro"/>
</dbReference>
<evidence type="ECO:0000256" key="5">
    <source>
        <dbReference type="ARBA" id="ARBA00022821"/>
    </source>
</evidence>